<dbReference type="PANTHER" id="PTHR28047:SF5">
    <property type="entry name" value="PROTEIN DCG1"/>
    <property type="match status" value="1"/>
</dbReference>
<organism evidence="2 3">
    <name type="scientific">Phytoactinopolyspora halophila</name>
    <dbReference type="NCBI Taxonomy" id="1981511"/>
    <lineage>
        <taxon>Bacteria</taxon>
        <taxon>Bacillati</taxon>
        <taxon>Actinomycetota</taxon>
        <taxon>Actinomycetes</taxon>
        <taxon>Jiangellales</taxon>
        <taxon>Jiangellaceae</taxon>
        <taxon>Phytoactinopolyspora</taxon>
    </lineage>
</organism>
<gene>
    <name evidence="2" type="ORF">DPM12_04505</name>
</gene>
<evidence type="ECO:0000313" key="3">
    <source>
        <dbReference type="Proteomes" id="UP000250462"/>
    </source>
</evidence>
<dbReference type="OrthoDB" id="9791723at2"/>
<comment type="similarity">
    <text evidence="1">Belongs to the HyuE racemase family.</text>
</comment>
<dbReference type="Proteomes" id="UP000250462">
    <property type="component" value="Unassembled WGS sequence"/>
</dbReference>
<sequence length="271" mass="28930">MNRQFAHCPHTASSLLSPERRRPRRGGAVRLTAISPILGEGFEAEVEKETATWIPHDVELDVRSVRYGVESIECEYDEVLCAPPILEQVEMAVAAGTDGVFVSCFADPAVAAARERVDVPVVGGFEPPVLTALSLGERVGIVTVLPNVVPTIRASIRRHGLAERCSSIRVVDMPVLGLADRETMLVRLHEQARAAIDGDEADVIVLGCTGMSGAAAELQQRLATSGPTVPVVDPTGAAIGWLLHLARLGVTSSRATYLPPPDKKRVPANGR</sequence>
<dbReference type="Pfam" id="PF01177">
    <property type="entry name" value="Asp_Glu_race"/>
    <property type="match status" value="1"/>
</dbReference>
<accession>A0A329R3M1</accession>
<dbReference type="PANTHER" id="PTHR28047">
    <property type="entry name" value="PROTEIN DCG1"/>
    <property type="match status" value="1"/>
</dbReference>
<dbReference type="InterPro" id="IPR052186">
    <property type="entry name" value="Hydantoin_racemase-like"/>
</dbReference>
<dbReference type="AlphaFoldDB" id="A0A329R3M1"/>
<evidence type="ECO:0000313" key="2">
    <source>
        <dbReference type="EMBL" id="RAW18092.1"/>
    </source>
</evidence>
<dbReference type="InterPro" id="IPR015942">
    <property type="entry name" value="Asp/Glu/hydantoin_racemase"/>
</dbReference>
<proteinExistence type="inferred from homology"/>
<protein>
    <submittedName>
        <fullName evidence="2">Hydrogenase expression protein HupH</fullName>
    </submittedName>
</protein>
<dbReference type="Gene3D" id="3.40.50.12500">
    <property type="match status" value="1"/>
</dbReference>
<dbReference type="EMBL" id="QMIG01000002">
    <property type="protein sequence ID" value="RAW18092.1"/>
    <property type="molecule type" value="Genomic_DNA"/>
</dbReference>
<evidence type="ECO:0000256" key="1">
    <source>
        <dbReference type="ARBA" id="ARBA00038414"/>
    </source>
</evidence>
<comment type="caution">
    <text evidence="2">The sequence shown here is derived from an EMBL/GenBank/DDBJ whole genome shotgun (WGS) entry which is preliminary data.</text>
</comment>
<name>A0A329R3M1_9ACTN</name>
<dbReference type="GO" id="GO:0047661">
    <property type="term" value="F:amino-acid racemase activity"/>
    <property type="evidence" value="ECO:0007669"/>
    <property type="project" value="InterPro"/>
</dbReference>
<keyword evidence="3" id="KW-1185">Reference proteome</keyword>
<dbReference type="InterPro" id="IPR053714">
    <property type="entry name" value="Iso_Racemase_Enz_sf"/>
</dbReference>
<reference evidence="2 3" key="1">
    <citation type="submission" date="2018-06" db="EMBL/GenBank/DDBJ databases">
        <title>Phytoactinopolyspora halophila sp. nov., a novel halophilic actinomycete isolated from a saline soil in China.</title>
        <authorList>
            <person name="Tang S.-K."/>
        </authorList>
    </citation>
    <scope>NUCLEOTIDE SEQUENCE [LARGE SCALE GENOMIC DNA]</scope>
    <source>
        <strain evidence="2 3">YIM 96934</strain>
    </source>
</reference>